<sequence length="304" mass="35060">MKKTRTISLAPVADLSGEMQDFSPVSIAIGPQNEWCFLLVREYPPLIGGSFPSTVTKEQYHYKVIIMKGNEKKVIDLPDEKWNYHYVQTIDDDQVLLAGARSYYHDADHIEKNARVYTSAGQCIRSFCLGDGIQDLYVTDSNTIWTSYFDEGVFGNYGWDEPIGSKGLIHWDSFGRQLEWHDPEGEHYIDDCYAMNIVSNEEVWFYYYSDFHIGVRVEGHTDYYVPDVKGANLFAVKEDMLLMDGGYGNHDGFYELKRKGSRYRTQKHIRFIKPNGVAIQSSARSTRGNQLLFLDGTEVYYYEI</sequence>
<evidence type="ECO:0000313" key="1">
    <source>
        <dbReference type="EMBL" id="SKB07192.1"/>
    </source>
</evidence>
<dbReference type="AlphaFoldDB" id="A0A1T4YZJ6"/>
<protein>
    <submittedName>
        <fullName evidence="1">Uncharacterized protein</fullName>
    </submittedName>
</protein>
<organism evidence="1 2">
    <name type="scientific">Sporosarcina newyorkensis</name>
    <dbReference type="NCBI Taxonomy" id="759851"/>
    <lineage>
        <taxon>Bacteria</taxon>
        <taxon>Bacillati</taxon>
        <taxon>Bacillota</taxon>
        <taxon>Bacilli</taxon>
        <taxon>Bacillales</taxon>
        <taxon>Caryophanaceae</taxon>
        <taxon>Sporosarcina</taxon>
    </lineage>
</organism>
<dbReference type="EMBL" id="FUYJ01000012">
    <property type="protein sequence ID" value="SKB07192.1"/>
    <property type="molecule type" value="Genomic_DNA"/>
</dbReference>
<name>A0A1T4YZJ6_9BACL</name>
<dbReference type="Proteomes" id="UP000190042">
    <property type="component" value="Unassembled WGS sequence"/>
</dbReference>
<evidence type="ECO:0000313" key="2">
    <source>
        <dbReference type="Proteomes" id="UP000190042"/>
    </source>
</evidence>
<reference evidence="2" key="1">
    <citation type="submission" date="2017-02" db="EMBL/GenBank/DDBJ databases">
        <authorList>
            <person name="Varghese N."/>
            <person name="Submissions S."/>
        </authorList>
    </citation>
    <scope>NUCLEOTIDE SEQUENCE [LARGE SCALE GENOMIC DNA]</scope>
    <source>
        <strain evidence="2">DSM 23966</strain>
    </source>
</reference>
<proteinExistence type="predicted"/>
<gene>
    <name evidence="1" type="ORF">SAMN04244570_0330</name>
</gene>
<keyword evidence="2" id="KW-1185">Reference proteome</keyword>
<dbReference type="RefSeq" id="WP_245799562.1">
    <property type="nucleotide sequence ID" value="NZ_FUYJ01000012.1"/>
</dbReference>
<accession>A0A1T4YZJ6</accession>